<sequence>MKYFIDKNDNNQIYAYEDEVSDEQIKTGLTPISEEEFNSLINPPKSEEELLNEAKELKINEINTKKENILNGGFSFKGKIYQSSNEDQLRINGAVTNALVNPNLIPYIDWIALDNSTTRFSVDEFKLFASSMAYFVQETIFKASALKEKARNAQSKEELDLIVWESEK</sequence>
<dbReference type="InterPro" id="IPR025484">
    <property type="entry name" value="DUF4376"/>
</dbReference>
<name>A0A1L7IWK6_CAMJU</name>
<protein>
    <recommendedName>
        <fullName evidence="1">DUF4376 domain-containing protein</fullName>
    </recommendedName>
</protein>
<dbReference type="AlphaFoldDB" id="A0A1L7IWK6"/>
<dbReference type="EMBL" id="AAMOXJ010000017">
    <property type="protein sequence ID" value="EDJ6169584.1"/>
    <property type="molecule type" value="Genomic_DNA"/>
</dbReference>
<gene>
    <name evidence="2" type="ORF">GFF90_08315</name>
</gene>
<organism evidence="2 3">
    <name type="scientific">Campylobacter jejuni</name>
    <dbReference type="NCBI Taxonomy" id="197"/>
    <lineage>
        <taxon>Bacteria</taxon>
        <taxon>Pseudomonadati</taxon>
        <taxon>Campylobacterota</taxon>
        <taxon>Epsilonproteobacteria</taxon>
        <taxon>Campylobacterales</taxon>
        <taxon>Campylobacteraceae</taxon>
        <taxon>Campylobacter</taxon>
    </lineage>
</organism>
<dbReference type="Proteomes" id="UP000482054">
    <property type="component" value="Unassembled WGS sequence"/>
</dbReference>
<reference evidence="2 3" key="1">
    <citation type="submission" date="2019-10" db="EMBL/GenBank/DDBJ databases">
        <authorList>
            <consortium name="PulseNet: The National Subtyping Network for Foodborne Disease Surveillance"/>
            <person name="Tarr C.L."/>
            <person name="Trees E."/>
            <person name="Katz L.S."/>
            <person name="Carleton-Romer H.A."/>
            <person name="Stroika S."/>
            <person name="Kucerova Z."/>
            <person name="Roache K.F."/>
            <person name="Sabol A.L."/>
            <person name="Besser J."/>
            <person name="Gerner-Smidt P."/>
        </authorList>
    </citation>
    <scope>NUCLEOTIDE SEQUENCE [LARGE SCALE GENOMIC DNA]</scope>
    <source>
        <strain evidence="2 3">PNUSAC012955</strain>
    </source>
</reference>
<evidence type="ECO:0000313" key="2">
    <source>
        <dbReference type="EMBL" id="EDJ6169584.1"/>
    </source>
</evidence>
<accession>A0A1L7IWK6</accession>
<proteinExistence type="predicted"/>
<dbReference type="Pfam" id="PF14301">
    <property type="entry name" value="DUF4376"/>
    <property type="match status" value="1"/>
</dbReference>
<dbReference type="RefSeq" id="WP_002924980.1">
    <property type="nucleotide sequence ID" value="NZ_AP028402.1"/>
</dbReference>
<evidence type="ECO:0000313" key="3">
    <source>
        <dbReference type="Proteomes" id="UP000482054"/>
    </source>
</evidence>
<comment type="caution">
    <text evidence="2">The sequence shown here is derived from an EMBL/GenBank/DDBJ whole genome shotgun (WGS) entry which is preliminary data.</text>
</comment>
<evidence type="ECO:0000259" key="1">
    <source>
        <dbReference type="Pfam" id="PF14301"/>
    </source>
</evidence>
<feature type="domain" description="DUF4376" evidence="1">
    <location>
        <begin position="53"/>
        <end position="162"/>
    </location>
</feature>